<dbReference type="SUPFAM" id="SSF48264">
    <property type="entry name" value="Cytochrome P450"/>
    <property type="match status" value="1"/>
</dbReference>
<sequence>MLLLQGGGMMPLDAHSIAVVLLVLPVVYKLVPWLFRNTSKRPNESTKCPQFPSPPSTLPILGNTLDMVKHRPEFHDWIYSLCKHFDGKPFVLRTLGRPDLIMLSSPDQWEDVFKTHFENFPKGPYKRELLADILGEGIFASDGAK</sequence>
<dbReference type="Proteomes" id="UP000794436">
    <property type="component" value="Unassembled WGS sequence"/>
</dbReference>
<evidence type="ECO:0000256" key="4">
    <source>
        <dbReference type="ARBA" id="ARBA00023004"/>
    </source>
</evidence>
<dbReference type="InterPro" id="IPR036396">
    <property type="entry name" value="Cyt_P450_sf"/>
</dbReference>
<evidence type="ECO:0000256" key="3">
    <source>
        <dbReference type="ARBA" id="ARBA00023002"/>
    </source>
</evidence>
<organism evidence="6 7">
    <name type="scientific">Pythium oligandrum</name>
    <name type="common">Mycoparasitic fungus</name>
    <dbReference type="NCBI Taxonomy" id="41045"/>
    <lineage>
        <taxon>Eukaryota</taxon>
        <taxon>Sar</taxon>
        <taxon>Stramenopiles</taxon>
        <taxon>Oomycota</taxon>
        <taxon>Peronosporomycetes</taxon>
        <taxon>Pythiales</taxon>
        <taxon>Pythiaceae</taxon>
        <taxon>Pythium</taxon>
    </lineage>
</organism>
<evidence type="ECO:0000313" key="7">
    <source>
        <dbReference type="Proteomes" id="UP000794436"/>
    </source>
</evidence>
<dbReference type="EMBL" id="SPLM01000073">
    <property type="protein sequence ID" value="TMW62716.1"/>
    <property type="molecule type" value="Genomic_DNA"/>
</dbReference>
<keyword evidence="5" id="KW-1133">Transmembrane helix</keyword>
<name>A0A8K1FHH0_PYTOL</name>
<dbReference type="PANTHER" id="PTHR24296">
    <property type="entry name" value="CYTOCHROME P450"/>
    <property type="match status" value="1"/>
</dbReference>
<dbReference type="GO" id="GO:0020037">
    <property type="term" value="F:heme binding"/>
    <property type="evidence" value="ECO:0007669"/>
    <property type="project" value="InterPro"/>
</dbReference>
<proteinExistence type="inferred from homology"/>
<comment type="similarity">
    <text evidence="1">Belongs to the cytochrome P450 family.</text>
</comment>
<keyword evidence="7" id="KW-1185">Reference proteome</keyword>
<keyword evidence="2" id="KW-0479">Metal-binding</keyword>
<gene>
    <name evidence="6" type="ORF">Poli38472_005334</name>
</gene>
<evidence type="ECO:0000256" key="5">
    <source>
        <dbReference type="SAM" id="Phobius"/>
    </source>
</evidence>
<keyword evidence="4" id="KW-0408">Iron</keyword>
<keyword evidence="5" id="KW-0812">Transmembrane</keyword>
<accession>A0A8K1FHH0</accession>
<keyword evidence="5" id="KW-0472">Membrane</keyword>
<evidence type="ECO:0000256" key="2">
    <source>
        <dbReference type="ARBA" id="ARBA00022723"/>
    </source>
</evidence>
<evidence type="ECO:0000313" key="6">
    <source>
        <dbReference type="EMBL" id="TMW62716.1"/>
    </source>
</evidence>
<dbReference type="AlphaFoldDB" id="A0A8K1FHH0"/>
<protein>
    <recommendedName>
        <fullName evidence="8">Cytochrome P450</fullName>
    </recommendedName>
</protein>
<feature type="transmembrane region" description="Helical" evidence="5">
    <location>
        <begin position="12"/>
        <end position="31"/>
    </location>
</feature>
<keyword evidence="3" id="KW-0560">Oxidoreductase</keyword>
<dbReference type="GO" id="GO:0016705">
    <property type="term" value="F:oxidoreductase activity, acting on paired donors, with incorporation or reduction of molecular oxygen"/>
    <property type="evidence" value="ECO:0007669"/>
    <property type="project" value="InterPro"/>
</dbReference>
<dbReference type="GO" id="GO:0005506">
    <property type="term" value="F:iron ion binding"/>
    <property type="evidence" value="ECO:0007669"/>
    <property type="project" value="InterPro"/>
</dbReference>
<dbReference type="GO" id="GO:0004497">
    <property type="term" value="F:monooxygenase activity"/>
    <property type="evidence" value="ECO:0007669"/>
    <property type="project" value="InterPro"/>
</dbReference>
<evidence type="ECO:0000256" key="1">
    <source>
        <dbReference type="ARBA" id="ARBA00010617"/>
    </source>
</evidence>
<dbReference type="Gene3D" id="1.10.630.10">
    <property type="entry name" value="Cytochrome P450"/>
    <property type="match status" value="1"/>
</dbReference>
<comment type="caution">
    <text evidence="6">The sequence shown here is derived from an EMBL/GenBank/DDBJ whole genome shotgun (WGS) entry which is preliminary data.</text>
</comment>
<reference evidence="6" key="1">
    <citation type="submission" date="2019-03" db="EMBL/GenBank/DDBJ databases">
        <title>Long read genome sequence of the mycoparasitic Pythium oligandrum ATCC 38472 isolated from sugarbeet rhizosphere.</title>
        <authorList>
            <person name="Gaulin E."/>
        </authorList>
    </citation>
    <scope>NUCLEOTIDE SEQUENCE</scope>
    <source>
        <strain evidence="6">ATCC 38472_TT</strain>
    </source>
</reference>
<dbReference type="OrthoDB" id="1470350at2759"/>
<evidence type="ECO:0008006" key="8">
    <source>
        <dbReference type="Google" id="ProtNLM"/>
    </source>
</evidence>